<dbReference type="KEGG" id="spoa:EQM13_15595"/>
<dbReference type="PANTHER" id="PTHR43394">
    <property type="entry name" value="ATP-DEPENDENT PERMEASE MDL1, MITOCHONDRIAL"/>
    <property type="match status" value="1"/>
</dbReference>
<keyword evidence="11" id="KW-1185">Reference proteome</keyword>
<evidence type="ECO:0000256" key="6">
    <source>
        <dbReference type="ARBA" id="ARBA00023136"/>
    </source>
</evidence>
<evidence type="ECO:0000256" key="5">
    <source>
        <dbReference type="ARBA" id="ARBA00022989"/>
    </source>
</evidence>
<dbReference type="EMBL" id="CP035282">
    <property type="protein sequence ID" value="QAT62890.1"/>
    <property type="molecule type" value="Genomic_DNA"/>
</dbReference>
<feature type="transmembrane region" description="Helical" evidence="7">
    <location>
        <begin position="165"/>
        <end position="184"/>
    </location>
</feature>
<evidence type="ECO:0000256" key="1">
    <source>
        <dbReference type="ARBA" id="ARBA00004651"/>
    </source>
</evidence>
<dbReference type="GO" id="GO:0016887">
    <property type="term" value="F:ATP hydrolysis activity"/>
    <property type="evidence" value="ECO:0007669"/>
    <property type="project" value="InterPro"/>
</dbReference>
<dbReference type="GO" id="GO:0005524">
    <property type="term" value="F:ATP binding"/>
    <property type="evidence" value="ECO:0007669"/>
    <property type="project" value="UniProtKB-KW"/>
</dbReference>
<dbReference type="PANTHER" id="PTHR43394:SF1">
    <property type="entry name" value="ATP-BINDING CASSETTE SUB-FAMILY B MEMBER 10, MITOCHONDRIAL"/>
    <property type="match status" value="1"/>
</dbReference>
<feature type="transmembrane region" description="Helical" evidence="7">
    <location>
        <begin position="141"/>
        <end position="159"/>
    </location>
</feature>
<dbReference type="AlphaFoldDB" id="A0A410QFV5"/>
<dbReference type="GO" id="GO:0005886">
    <property type="term" value="C:plasma membrane"/>
    <property type="evidence" value="ECO:0007669"/>
    <property type="project" value="UniProtKB-SubCell"/>
</dbReference>
<evidence type="ECO:0000259" key="9">
    <source>
        <dbReference type="PROSITE" id="PS50929"/>
    </source>
</evidence>
<dbReference type="InterPro" id="IPR003439">
    <property type="entry name" value="ABC_transporter-like_ATP-bd"/>
</dbReference>
<keyword evidence="6 7" id="KW-0472">Membrane</keyword>
<dbReference type="InterPro" id="IPR003593">
    <property type="entry name" value="AAA+_ATPase"/>
</dbReference>
<feature type="transmembrane region" description="Helical" evidence="7">
    <location>
        <begin position="284"/>
        <end position="308"/>
    </location>
</feature>
<evidence type="ECO:0000259" key="8">
    <source>
        <dbReference type="PROSITE" id="PS50893"/>
    </source>
</evidence>
<feature type="transmembrane region" description="Helical" evidence="7">
    <location>
        <begin position="251"/>
        <end position="272"/>
    </location>
</feature>
<dbReference type="InterPro" id="IPR039421">
    <property type="entry name" value="Type_1_exporter"/>
</dbReference>
<dbReference type="Pfam" id="PF00005">
    <property type="entry name" value="ABC_tran"/>
    <property type="match status" value="1"/>
</dbReference>
<keyword evidence="4 10" id="KW-0067">ATP-binding</keyword>
<protein>
    <submittedName>
        <fullName evidence="10">ABC transporter ATP-binding protein</fullName>
    </submittedName>
</protein>
<reference evidence="11" key="1">
    <citation type="submission" date="2019-01" db="EMBL/GenBank/DDBJ databases">
        <title>Draft genomes of a novel of Sporanaerobacter strains.</title>
        <authorList>
            <person name="Ma S."/>
        </authorList>
    </citation>
    <scope>NUCLEOTIDE SEQUENCE [LARGE SCALE GENOMIC DNA]</scope>
    <source>
        <strain evidence="11">NJN-17</strain>
    </source>
</reference>
<feature type="transmembrane region" description="Helical" evidence="7">
    <location>
        <begin position="66"/>
        <end position="86"/>
    </location>
</feature>
<dbReference type="InterPro" id="IPR027417">
    <property type="entry name" value="P-loop_NTPase"/>
</dbReference>
<evidence type="ECO:0000313" key="10">
    <source>
        <dbReference type="EMBL" id="QAT62890.1"/>
    </source>
</evidence>
<dbReference type="PROSITE" id="PS50893">
    <property type="entry name" value="ABC_TRANSPORTER_2"/>
    <property type="match status" value="1"/>
</dbReference>
<evidence type="ECO:0000313" key="11">
    <source>
        <dbReference type="Proteomes" id="UP000287969"/>
    </source>
</evidence>
<dbReference type="Gene3D" id="3.40.50.300">
    <property type="entry name" value="P-loop containing nucleotide triphosphate hydrolases"/>
    <property type="match status" value="1"/>
</dbReference>
<sequence length="571" mass="65933">MFLSEVKRLHIDFKKIIKAFLKKILFLITVYMIISFLSVYPNRLLGNIIDLITVEKGLTSSVLKLIFVYILIRFSNLIFSFFSTYYGESIRVNLEKNLRIKSINKLLDIKYLNESNNLQTSEYVTRIYNAIKELVESILEIVYWFGKSLFVLIFTFYFIFKINYIIAFLIIPFVLVMALLTKYISKKQKDASKKEIESNAKLIDFTHEIINSLSTIKIFNSEKYILNNYNKTEENWGQNRLKCNLISSTSVMSLSLFGIIIISLILLLSGSGKSMVKPGEITSLILYTGNIFVIIMEVFNNVIIFSALENSLKRFNDIFNEKNIKIEEKGRIAKTDIANWDIEFKSVNFRYQSKKIINNMSFYIPEGSKVAIVGKNGTGKSTLLKLISGLYKPDSGEIYVGNILLNNIDEKVLRDNLSYVLQESYIYSDTVSNNIFLGNYDNEDKLNYVTDICQLNDLVKDLPKGYIIHNNGANLSGGQKQKIGLARSIIRQPQILLLDEYTNALDNESQKIISDEIYNRHRTIIFVTHNFEILNKADLVIYLGKNGNYYINSHYKLLSECEDYNNYIKIN</sequence>
<accession>A0A410QFV5</accession>
<dbReference type="Proteomes" id="UP000287969">
    <property type="component" value="Chromosome"/>
</dbReference>
<dbReference type="PROSITE" id="PS50929">
    <property type="entry name" value="ABC_TM1F"/>
    <property type="match status" value="1"/>
</dbReference>
<proteinExistence type="predicted"/>
<dbReference type="CDD" id="cd03228">
    <property type="entry name" value="ABCC_MRP_Like"/>
    <property type="match status" value="1"/>
</dbReference>
<comment type="subcellular location">
    <subcellularLocation>
        <location evidence="1">Cell membrane</location>
        <topology evidence="1">Multi-pass membrane protein</topology>
    </subcellularLocation>
</comment>
<dbReference type="GO" id="GO:0015421">
    <property type="term" value="F:ABC-type oligopeptide transporter activity"/>
    <property type="evidence" value="ECO:0007669"/>
    <property type="project" value="TreeGrafter"/>
</dbReference>
<dbReference type="PROSITE" id="PS00211">
    <property type="entry name" value="ABC_TRANSPORTER_1"/>
    <property type="match status" value="1"/>
</dbReference>
<dbReference type="InterPro" id="IPR011527">
    <property type="entry name" value="ABC1_TM_dom"/>
</dbReference>
<feature type="domain" description="ABC transporter" evidence="8">
    <location>
        <begin position="342"/>
        <end position="570"/>
    </location>
</feature>
<dbReference type="OrthoDB" id="9762778at2"/>
<keyword evidence="2 7" id="KW-0812">Transmembrane</keyword>
<dbReference type="InterPro" id="IPR036640">
    <property type="entry name" value="ABC1_TM_sf"/>
</dbReference>
<evidence type="ECO:0000256" key="4">
    <source>
        <dbReference type="ARBA" id="ARBA00022840"/>
    </source>
</evidence>
<evidence type="ECO:0000256" key="3">
    <source>
        <dbReference type="ARBA" id="ARBA00022741"/>
    </source>
</evidence>
<keyword evidence="5 7" id="KW-1133">Transmembrane helix</keyword>
<evidence type="ECO:0000256" key="7">
    <source>
        <dbReference type="SAM" id="Phobius"/>
    </source>
</evidence>
<dbReference type="RefSeq" id="WP_128753154.1">
    <property type="nucleotide sequence ID" value="NZ_CP035282.1"/>
</dbReference>
<dbReference type="SMART" id="SM00382">
    <property type="entry name" value="AAA"/>
    <property type="match status" value="1"/>
</dbReference>
<name>A0A410QFV5_9FIRM</name>
<gene>
    <name evidence="10" type="ORF">EQM13_15595</name>
</gene>
<dbReference type="InterPro" id="IPR017871">
    <property type="entry name" value="ABC_transporter-like_CS"/>
</dbReference>
<feature type="domain" description="ABC transmembrane type-1" evidence="9">
    <location>
        <begin position="25"/>
        <end position="307"/>
    </location>
</feature>
<dbReference type="SUPFAM" id="SSF52540">
    <property type="entry name" value="P-loop containing nucleoside triphosphate hydrolases"/>
    <property type="match status" value="1"/>
</dbReference>
<dbReference type="SUPFAM" id="SSF90123">
    <property type="entry name" value="ABC transporter transmembrane region"/>
    <property type="match status" value="1"/>
</dbReference>
<organism evidence="10 11">
    <name type="scientific">Acidilutibacter cellobiosedens</name>
    <dbReference type="NCBI Taxonomy" id="2507161"/>
    <lineage>
        <taxon>Bacteria</taxon>
        <taxon>Bacillati</taxon>
        <taxon>Bacillota</taxon>
        <taxon>Tissierellia</taxon>
        <taxon>Tissierellales</taxon>
        <taxon>Acidilutibacteraceae</taxon>
        <taxon>Acidilutibacter</taxon>
    </lineage>
</organism>
<feature type="transmembrane region" description="Helical" evidence="7">
    <location>
        <begin position="20"/>
        <end position="40"/>
    </location>
</feature>
<evidence type="ECO:0000256" key="2">
    <source>
        <dbReference type="ARBA" id="ARBA00022692"/>
    </source>
</evidence>
<dbReference type="Pfam" id="PF00664">
    <property type="entry name" value="ABC_membrane"/>
    <property type="match status" value="1"/>
</dbReference>
<dbReference type="Gene3D" id="1.20.1560.10">
    <property type="entry name" value="ABC transporter type 1, transmembrane domain"/>
    <property type="match status" value="1"/>
</dbReference>
<keyword evidence="3" id="KW-0547">Nucleotide-binding</keyword>